<evidence type="ECO:0000313" key="1">
    <source>
        <dbReference type="EMBL" id="TWT74986.1"/>
    </source>
</evidence>
<accession>A0A5C5YJD4</accession>
<dbReference type="AlphaFoldDB" id="A0A5C5YJD4"/>
<keyword evidence="2" id="KW-1185">Reference proteome</keyword>
<gene>
    <name evidence="1" type="ORF">CA85_02740</name>
</gene>
<comment type="caution">
    <text evidence="1">The sequence shown here is derived from an EMBL/GenBank/DDBJ whole genome shotgun (WGS) entry which is preliminary data.</text>
</comment>
<evidence type="ECO:0000313" key="2">
    <source>
        <dbReference type="Proteomes" id="UP000318053"/>
    </source>
</evidence>
<dbReference type="Proteomes" id="UP000318053">
    <property type="component" value="Unassembled WGS sequence"/>
</dbReference>
<reference evidence="1 2" key="1">
    <citation type="submission" date="2019-02" db="EMBL/GenBank/DDBJ databases">
        <title>Deep-cultivation of Planctomycetes and their phenomic and genomic characterization uncovers novel biology.</title>
        <authorList>
            <person name="Wiegand S."/>
            <person name="Jogler M."/>
            <person name="Boedeker C."/>
            <person name="Pinto D."/>
            <person name="Vollmers J."/>
            <person name="Rivas-Marin E."/>
            <person name="Kohn T."/>
            <person name="Peeters S.H."/>
            <person name="Heuer A."/>
            <person name="Rast P."/>
            <person name="Oberbeckmann S."/>
            <person name="Bunk B."/>
            <person name="Jeske O."/>
            <person name="Meyerdierks A."/>
            <person name="Storesund J.E."/>
            <person name="Kallscheuer N."/>
            <person name="Luecker S."/>
            <person name="Lage O.M."/>
            <person name="Pohl T."/>
            <person name="Merkel B.J."/>
            <person name="Hornburger P."/>
            <person name="Mueller R.-W."/>
            <person name="Bruemmer F."/>
            <person name="Labrenz M."/>
            <person name="Spormann A.M."/>
            <person name="Op Den Camp H."/>
            <person name="Overmann J."/>
            <person name="Amann R."/>
            <person name="Jetten M.S.M."/>
            <person name="Mascher T."/>
            <person name="Medema M.H."/>
            <person name="Devos D.P."/>
            <person name="Kaster A.-K."/>
            <person name="Ovreas L."/>
            <person name="Rohde M."/>
            <person name="Galperin M.Y."/>
            <person name="Jogler C."/>
        </authorList>
    </citation>
    <scope>NUCLEOTIDE SEQUENCE [LARGE SCALE GENOMIC DNA]</scope>
    <source>
        <strain evidence="1 2">CA85</strain>
    </source>
</reference>
<sequence length="32" mass="3781">MLPFFMAKILATEKYLWNATSQRISGDERSFE</sequence>
<dbReference type="EMBL" id="SJPK01000001">
    <property type="protein sequence ID" value="TWT74986.1"/>
    <property type="molecule type" value="Genomic_DNA"/>
</dbReference>
<protein>
    <submittedName>
        <fullName evidence="1">Uncharacterized protein</fullName>
    </submittedName>
</protein>
<name>A0A5C5YJD4_9BACT</name>
<organism evidence="1 2">
    <name type="scientific">Allorhodopirellula solitaria</name>
    <dbReference type="NCBI Taxonomy" id="2527987"/>
    <lineage>
        <taxon>Bacteria</taxon>
        <taxon>Pseudomonadati</taxon>
        <taxon>Planctomycetota</taxon>
        <taxon>Planctomycetia</taxon>
        <taxon>Pirellulales</taxon>
        <taxon>Pirellulaceae</taxon>
        <taxon>Allorhodopirellula</taxon>
    </lineage>
</organism>
<proteinExistence type="predicted"/>